<evidence type="ECO:0000256" key="5">
    <source>
        <dbReference type="ARBA" id="ARBA00023136"/>
    </source>
</evidence>
<dbReference type="PANTHER" id="PTHR11923:SF111">
    <property type="entry name" value="LYSOSOME MEMBRANE PROTEIN 2-LIKE"/>
    <property type="match status" value="1"/>
</dbReference>
<organism evidence="9 10">
    <name type="scientific">Aphanomyces euteiches</name>
    <dbReference type="NCBI Taxonomy" id="100861"/>
    <lineage>
        <taxon>Eukaryota</taxon>
        <taxon>Sar</taxon>
        <taxon>Stramenopiles</taxon>
        <taxon>Oomycota</taxon>
        <taxon>Saprolegniomycetes</taxon>
        <taxon>Saprolegniales</taxon>
        <taxon>Verrucalvaceae</taxon>
        <taxon>Aphanomyces</taxon>
    </lineage>
</organism>
<feature type="transmembrane region" description="Helical" evidence="8">
    <location>
        <begin position="2215"/>
        <end position="2234"/>
    </location>
</feature>
<comment type="caution">
    <text evidence="9">The sequence shown here is derived from an EMBL/GenBank/DDBJ whole genome shotgun (WGS) entry which is preliminary data.</text>
</comment>
<reference evidence="9 10" key="1">
    <citation type="submission" date="2019-07" db="EMBL/GenBank/DDBJ databases">
        <title>Genomics analysis of Aphanomyces spp. identifies a new class of oomycete effector associated with host adaptation.</title>
        <authorList>
            <person name="Gaulin E."/>
        </authorList>
    </citation>
    <scope>NUCLEOTIDE SEQUENCE [LARGE SCALE GENOMIC DNA]</scope>
    <source>
        <strain evidence="9 10">ATCC 201684</strain>
    </source>
</reference>
<comment type="subcellular location">
    <subcellularLocation>
        <location evidence="1">Membrane</location>
    </subcellularLocation>
</comment>
<evidence type="ECO:0000313" key="10">
    <source>
        <dbReference type="Proteomes" id="UP000481153"/>
    </source>
</evidence>
<keyword evidence="5 8" id="KW-0472">Membrane</keyword>
<keyword evidence="3 8" id="KW-0812">Transmembrane</keyword>
<dbReference type="InterPro" id="IPR002159">
    <property type="entry name" value="CD36_fam"/>
</dbReference>
<feature type="region of interest" description="Disordered" evidence="7">
    <location>
        <begin position="2253"/>
        <end position="2276"/>
    </location>
</feature>
<protein>
    <submittedName>
        <fullName evidence="9">Uncharacterized protein</fullName>
    </submittedName>
</protein>
<evidence type="ECO:0000256" key="7">
    <source>
        <dbReference type="SAM" id="MobiDB-lite"/>
    </source>
</evidence>
<evidence type="ECO:0000256" key="2">
    <source>
        <dbReference type="ARBA" id="ARBA00010532"/>
    </source>
</evidence>
<dbReference type="Pfam" id="PF01130">
    <property type="entry name" value="CD36"/>
    <property type="match status" value="2"/>
</dbReference>
<dbReference type="EMBL" id="VJMJ01000023">
    <property type="protein sequence ID" value="KAF0742866.1"/>
    <property type="molecule type" value="Genomic_DNA"/>
</dbReference>
<dbReference type="GO" id="GO:0005044">
    <property type="term" value="F:scavenger receptor activity"/>
    <property type="evidence" value="ECO:0007669"/>
    <property type="project" value="TreeGrafter"/>
</dbReference>
<comment type="similarity">
    <text evidence="2">Belongs to the CD36 family.</text>
</comment>
<evidence type="ECO:0000256" key="4">
    <source>
        <dbReference type="ARBA" id="ARBA00022989"/>
    </source>
</evidence>
<keyword evidence="10" id="KW-1185">Reference proteome</keyword>
<dbReference type="PANTHER" id="PTHR11923">
    <property type="entry name" value="SCAVENGER RECEPTOR CLASS B TYPE-1 SR-B1"/>
    <property type="match status" value="1"/>
</dbReference>
<feature type="compositionally biased region" description="Basic and acidic residues" evidence="7">
    <location>
        <begin position="2259"/>
        <end position="2276"/>
    </location>
</feature>
<evidence type="ECO:0000256" key="3">
    <source>
        <dbReference type="ARBA" id="ARBA00022692"/>
    </source>
</evidence>
<gene>
    <name evidence="9" type="ORF">Ae201684_002262</name>
</gene>
<evidence type="ECO:0000256" key="6">
    <source>
        <dbReference type="ARBA" id="ARBA00023180"/>
    </source>
</evidence>
<keyword evidence="4 8" id="KW-1133">Transmembrane helix</keyword>
<dbReference type="Proteomes" id="UP000481153">
    <property type="component" value="Unassembled WGS sequence"/>
</dbReference>
<keyword evidence="6" id="KW-0325">Glycoprotein</keyword>
<evidence type="ECO:0000256" key="1">
    <source>
        <dbReference type="ARBA" id="ARBA00004370"/>
    </source>
</evidence>
<evidence type="ECO:0000256" key="8">
    <source>
        <dbReference type="SAM" id="Phobius"/>
    </source>
</evidence>
<name>A0A6G0XQP6_9STRA</name>
<dbReference type="GO" id="GO:0005737">
    <property type="term" value="C:cytoplasm"/>
    <property type="evidence" value="ECO:0007669"/>
    <property type="project" value="TreeGrafter"/>
</dbReference>
<dbReference type="GO" id="GO:0016020">
    <property type="term" value="C:membrane"/>
    <property type="evidence" value="ECO:0007669"/>
    <property type="project" value="UniProtKB-SubCell"/>
</dbReference>
<sequence>MCLFVAVAAIVLGLVLLSYGSLNAGYRSQRIQTSLAKFPTDPDGYQAFLSSPTMGYHMQEPQSTSIFVFNVTNAPDVVLQGAIPQVQELGPYVYTQQSTKLDVATTTSPATVSYRVHTTYLFDPKRSNGSESDVVSTVNVTYARTIAKLAKANFTERLVVASFAHSQLSSMQSFLGGPFIAQTKQRALPAYLDRMDQTVRHAALPAALSSFQAQVASKTLPHHLERMLSHVRQSRVPSMLSDLYDSFLVQFIPTTLSTQYLALRQMAVPRVLANVVNRLQVEAVPSILQARDAQFGVQAAPALLQLMLPRILERIAVPHVVRDYMEAACFEAVPLILATIKNELVQRAISASTSSAVAQQNVLLQWMARAAPWTDIDALVGGNPTGFPRFGFELNSIPTTTNSTSSRAVSVDVAALLFGAKANVEFSLLNYTNASDSSRGFGLWKRAVGGDLTAVAALITGVNNEVASPSDYLTASQVQGIVEYILYWSKSSIVHRDRQTFWATPFSTRTANSDAEPDVDLDLELPGTQSGFSLGQASALNFTDATIAQLWDPTVSPSFLDPRGFITWTDAMANANGAQTILQNAFGLTAPQLTAILTWLQALASSVTLKRQVLRAWARGGTFPSPFNNVTAVEVADLEPNMAGVQSGFELTANPNMTWPIGVVEALWDATQPLSFLHAAGIAQWRAVQVTQTGLSSLTAAINGLGVGFITEDHVRQVSSWLQAVPTNAVVQQAMHQWWRDPAAFPYVATTGLSAYLLNRPALSAAAVEALWNPSSAISIVNLTGFALWMQSTTPPTTLQTLWNAQVSATCSQLMGDRNSALFATSVAGNCALATLGDVAAIQTYVQQLSLDPYVKTTLLKEWQCGAANPPRDVEPYRRGLQRGWELCLNATTCNVSSVNSTVCAVSDAALRVWDPSSAVSFLNPAIYESLWLPMQIAPQNSANQVALAAAFGQAQWLPWMNVVVAWINAWVANDVLVMDVLGLWVNATCPVGTLLSRTQSSSSSTVATASCAGGVFSTTNETLYTKSTVGGRPTTYLTPNFGLLSAMDTPPVVVMENQSVVSCSNGSTRLTSSTISIYSRPSCLMVDIDSTTAGFQRGFELNRSTTTLTIDVAMQFWNPTAAYSFVNMTAVVVYWSKADDMPSKFAALLQLVQVDAPRFTADDLTTLMQWLKAWRHNELMSSFVLGGWIAPNDAAIPTFDLDPATLPTDTGFELRGVLNSSTIPFPTMSQAQYLWNDANTYSFLTAKTDNTNVGFGAWALAFSGALPASERLSNEFPPFARVVRTNQVGNATIVAAISAATGLSSDQIQAIAQWLFGWPDHPFLWSDVLNQWLTQTTQFTDTPARRNLALLDATNGSQILVGFELPTPLPAAVSIAKPQARALWDIYTPYSILNPNMLIVWCFVLPSVALNCPHLVDNAGAVTAATLQTLTTTLKSYQTDVYPDKTFTGTQPMDRARNFLTTVSGLSSPAIVVVASWLFTLPSTSVYQFLMLDRWLNGNLPLDPQYDDVASLTALIRARLVGYELSTVFNLTAAVPRNATAANMMDNLKCPSVSTTLGLRLWQPQDPLSVVNSSSLASFWLAGTGAAASIALSTCQATQIYQWLQSWLAHPYLRQYVEFNWHSTCNASKPCVNTTSALFGRRRGFEIALGVNANATIWPGVARIVWDNQSPLSFLHPNGIRLWRTLLSNCASSNANATCLAASPPQPPSAFKYISLSILTQVGGNAMDVQDAVYTIGQVWLLQMLDNTDFAQFLLGQVGGSSLPALATQQWINASVLRVNFSSTGGFASQLDVTAMDLWNTTTQVVDNVSLPAMAGFPELRSFCDRAVATMPYDVAPRCSLGTSYTIDDAAASSMLKIFTDATLISVRGLKMTRGVFALDTFLAQPFNQLDACLQQATLLASVFQGNTSLANCSQLSLNQFVINGPIFQFTTNLQQVSDMQQYLSYTATRFGYERPSFKPLGSYITQQTVRDLIWRNPATDGDAPTATLSLSNIQFGSGTPLRTPLMANVTANQSTTVLSMGIPNKYGCVIAQVANAPMEIEYQDPKCSYTDGSLFPPGSPSTLSFFWSFGRQVLSLVFSTTVTRFGVPLRRYIWPTTWLNTSASIYDDLPVTITPPHLYNLTSPALPYATGLLSDPSAHASVVDVEPLSGIVLHSRFNWQVNVLLAPTSTWSLNVSACALPVFWMRQERSVSATTATSFGDLSSPGPFAVEKVAVWEIVWGTVFVLGGFYLLRRLHLARQRMVRLIQPEQDGNSTDTAKKVDALVEATEPDKVR</sequence>
<dbReference type="PRINTS" id="PR01609">
    <property type="entry name" value="CD36FAMILY"/>
</dbReference>
<accession>A0A6G0XQP6</accession>
<proteinExistence type="inferred from homology"/>
<dbReference type="VEuPathDB" id="FungiDB:AeMF1_012759"/>
<evidence type="ECO:0000313" key="9">
    <source>
        <dbReference type="EMBL" id="KAF0742866.1"/>
    </source>
</evidence>